<dbReference type="GO" id="GO:0005524">
    <property type="term" value="F:ATP binding"/>
    <property type="evidence" value="ECO:0007669"/>
    <property type="project" value="UniProtKB-UniRule"/>
</dbReference>
<evidence type="ECO:0000256" key="6">
    <source>
        <dbReference type="ARBA" id="ARBA00022840"/>
    </source>
</evidence>
<evidence type="ECO:0000256" key="11">
    <source>
        <dbReference type="SAM" id="Phobius"/>
    </source>
</evidence>
<evidence type="ECO:0000256" key="9">
    <source>
        <dbReference type="PROSITE-ProRule" id="PRU10141"/>
    </source>
</evidence>
<dbReference type="PANTHER" id="PTHR24363">
    <property type="entry name" value="SERINE/THREONINE PROTEIN KINASE"/>
    <property type="match status" value="1"/>
</dbReference>
<protein>
    <recommendedName>
        <fullName evidence="1">non-specific serine/threonine protein kinase</fullName>
        <ecNumber evidence="1">2.7.11.1</ecNumber>
    </recommendedName>
</protein>
<evidence type="ECO:0000256" key="3">
    <source>
        <dbReference type="ARBA" id="ARBA00022679"/>
    </source>
</evidence>
<evidence type="ECO:0000256" key="4">
    <source>
        <dbReference type="ARBA" id="ARBA00022741"/>
    </source>
</evidence>
<dbReference type="Pfam" id="PF00069">
    <property type="entry name" value="Pkinase"/>
    <property type="match status" value="1"/>
</dbReference>
<keyword evidence="3" id="KW-0808">Transferase</keyword>
<keyword evidence="2" id="KW-0723">Serine/threonine-protein kinase</keyword>
<dbReference type="PANTHER" id="PTHR24363:SF0">
    <property type="entry name" value="SERINE_THREONINE KINASE LIKE DOMAIN CONTAINING 1"/>
    <property type="match status" value="1"/>
</dbReference>
<name>A0A1Z4JAM5_LEPBY</name>
<sequence length="548" mass="59855">MSSPINLLSNRYRILNVLGEGGFGKTYLVEDTQMPSRRKCVLKQLKPIHDNLQIHQLVQERFQREAAILEQLGEHHHQIPRLYAYFAEGEEFYLVEEWIEGETLTQCVESRGVFSERQARSLLLDLLPTLSDIHRQGIVHRDIKPDNIILRHSDGKPVLIDFGAVKETINTVMSASGNPTHSIVIGTPGYTPSEQMAGRPVFSSDLYSLGLTAIYLLTGRQPQQLDNDPMTGKVLWQQYAPNGSPDFAAVLDRAIQPYANQRFAGAEDMAIALTPGAVPPSTILPSVSQIPNDTIQIAPTPLTQPPSVARSPWTWQWAFVGVAVASLAGIAGLIAYFTSRSTPIISNSPVENAIASPSPKPSLDPSPAPLPSEPPQSKPSPIPEQPAKPPEPPAKPVPAIDASCRLQTGTTLRSQTLTLDTCSIDASNPAVIRFVYYLDAEQVRAETDCASGTWKSLPEQQVNRPQSAATEQMLARICGQTVPQDSVSKADVATVIDPPSNVRASPNGAILCAVREKQEINVYERKGDWYTTDVCGTPGFIHQGQLKF</sequence>
<dbReference type="EMBL" id="AP018203">
    <property type="protein sequence ID" value="BAY53829.1"/>
    <property type="molecule type" value="Genomic_DNA"/>
</dbReference>
<keyword evidence="5 13" id="KW-0418">Kinase</keyword>
<evidence type="ECO:0000313" key="13">
    <source>
        <dbReference type="EMBL" id="BAY53829.1"/>
    </source>
</evidence>
<keyword evidence="11" id="KW-1133">Transmembrane helix</keyword>
<dbReference type="PROSITE" id="PS00108">
    <property type="entry name" value="PROTEIN_KINASE_ST"/>
    <property type="match status" value="1"/>
</dbReference>
<keyword evidence="6 9" id="KW-0067">ATP-binding</keyword>
<reference evidence="13 14" key="1">
    <citation type="submission" date="2017-06" db="EMBL/GenBank/DDBJ databases">
        <title>Genome sequencing of cyanobaciteial culture collection at National Institute for Environmental Studies (NIES).</title>
        <authorList>
            <person name="Hirose Y."/>
            <person name="Shimura Y."/>
            <person name="Fujisawa T."/>
            <person name="Nakamura Y."/>
            <person name="Kawachi M."/>
        </authorList>
    </citation>
    <scope>NUCLEOTIDE SEQUENCE [LARGE SCALE GENOMIC DNA]</scope>
    <source>
        <strain evidence="13 14">NIES-2135</strain>
    </source>
</reference>
<dbReference type="Proteomes" id="UP000217895">
    <property type="component" value="Chromosome"/>
</dbReference>
<dbReference type="CDD" id="cd14014">
    <property type="entry name" value="STKc_PknB_like"/>
    <property type="match status" value="1"/>
</dbReference>
<feature type="compositionally biased region" description="Pro residues" evidence="10">
    <location>
        <begin position="358"/>
        <end position="396"/>
    </location>
</feature>
<keyword evidence="14" id="KW-1185">Reference proteome</keyword>
<dbReference type="InterPro" id="IPR008271">
    <property type="entry name" value="Ser/Thr_kinase_AS"/>
</dbReference>
<dbReference type="SUPFAM" id="SSF56112">
    <property type="entry name" value="Protein kinase-like (PK-like)"/>
    <property type="match status" value="1"/>
</dbReference>
<dbReference type="InterPro" id="IPR011009">
    <property type="entry name" value="Kinase-like_dom_sf"/>
</dbReference>
<dbReference type="GO" id="GO:0004674">
    <property type="term" value="F:protein serine/threonine kinase activity"/>
    <property type="evidence" value="ECO:0007669"/>
    <property type="project" value="UniProtKB-KW"/>
</dbReference>
<feature type="domain" description="Protein kinase" evidence="12">
    <location>
        <begin position="12"/>
        <end position="274"/>
    </location>
</feature>
<dbReference type="InterPro" id="IPR000719">
    <property type="entry name" value="Prot_kinase_dom"/>
</dbReference>
<feature type="transmembrane region" description="Helical" evidence="11">
    <location>
        <begin position="315"/>
        <end position="337"/>
    </location>
</feature>
<dbReference type="InterPro" id="IPR017441">
    <property type="entry name" value="Protein_kinase_ATP_BS"/>
</dbReference>
<proteinExistence type="predicted"/>
<evidence type="ECO:0000256" key="5">
    <source>
        <dbReference type="ARBA" id="ARBA00022777"/>
    </source>
</evidence>
<dbReference type="PROSITE" id="PS00107">
    <property type="entry name" value="PROTEIN_KINASE_ATP"/>
    <property type="match status" value="1"/>
</dbReference>
<keyword evidence="4 9" id="KW-0547">Nucleotide-binding</keyword>
<keyword evidence="11" id="KW-0472">Membrane</keyword>
<evidence type="ECO:0000256" key="2">
    <source>
        <dbReference type="ARBA" id="ARBA00022527"/>
    </source>
</evidence>
<dbReference type="EC" id="2.7.11.1" evidence="1"/>
<evidence type="ECO:0000256" key="7">
    <source>
        <dbReference type="ARBA" id="ARBA00047899"/>
    </source>
</evidence>
<feature type="region of interest" description="Disordered" evidence="10">
    <location>
        <begin position="352"/>
        <end position="399"/>
    </location>
</feature>
<evidence type="ECO:0000256" key="1">
    <source>
        <dbReference type="ARBA" id="ARBA00012513"/>
    </source>
</evidence>
<gene>
    <name evidence="13" type="ORF">NIES2135_06410</name>
</gene>
<organism evidence="13 14">
    <name type="scientific">Leptolyngbya boryana NIES-2135</name>
    <dbReference type="NCBI Taxonomy" id="1973484"/>
    <lineage>
        <taxon>Bacteria</taxon>
        <taxon>Bacillati</taxon>
        <taxon>Cyanobacteriota</taxon>
        <taxon>Cyanophyceae</taxon>
        <taxon>Leptolyngbyales</taxon>
        <taxon>Leptolyngbyaceae</taxon>
        <taxon>Leptolyngbya group</taxon>
        <taxon>Leptolyngbya</taxon>
    </lineage>
</organism>
<evidence type="ECO:0000256" key="10">
    <source>
        <dbReference type="SAM" id="MobiDB-lite"/>
    </source>
</evidence>
<evidence type="ECO:0000259" key="12">
    <source>
        <dbReference type="PROSITE" id="PS50011"/>
    </source>
</evidence>
<dbReference type="Gene3D" id="1.10.510.10">
    <property type="entry name" value="Transferase(Phosphotransferase) domain 1"/>
    <property type="match status" value="1"/>
</dbReference>
<feature type="binding site" evidence="9">
    <location>
        <position position="43"/>
    </location>
    <ligand>
        <name>ATP</name>
        <dbReference type="ChEBI" id="CHEBI:30616"/>
    </ligand>
</feature>
<comment type="catalytic activity">
    <reaction evidence="8">
        <text>L-seryl-[protein] + ATP = O-phospho-L-seryl-[protein] + ADP + H(+)</text>
        <dbReference type="Rhea" id="RHEA:17989"/>
        <dbReference type="Rhea" id="RHEA-COMP:9863"/>
        <dbReference type="Rhea" id="RHEA-COMP:11604"/>
        <dbReference type="ChEBI" id="CHEBI:15378"/>
        <dbReference type="ChEBI" id="CHEBI:29999"/>
        <dbReference type="ChEBI" id="CHEBI:30616"/>
        <dbReference type="ChEBI" id="CHEBI:83421"/>
        <dbReference type="ChEBI" id="CHEBI:456216"/>
        <dbReference type="EC" id="2.7.11.1"/>
    </reaction>
</comment>
<dbReference type="SMART" id="SM00220">
    <property type="entry name" value="S_TKc"/>
    <property type="match status" value="1"/>
</dbReference>
<keyword evidence="11" id="KW-0812">Transmembrane</keyword>
<accession>A0A1Z4JAM5</accession>
<dbReference type="AlphaFoldDB" id="A0A1Z4JAM5"/>
<evidence type="ECO:0000256" key="8">
    <source>
        <dbReference type="ARBA" id="ARBA00048679"/>
    </source>
</evidence>
<comment type="catalytic activity">
    <reaction evidence="7">
        <text>L-threonyl-[protein] + ATP = O-phospho-L-threonyl-[protein] + ADP + H(+)</text>
        <dbReference type="Rhea" id="RHEA:46608"/>
        <dbReference type="Rhea" id="RHEA-COMP:11060"/>
        <dbReference type="Rhea" id="RHEA-COMP:11605"/>
        <dbReference type="ChEBI" id="CHEBI:15378"/>
        <dbReference type="ChEBI" id="CHEBI:30013"/>
        <dbReference type="ChEBI" id="CHEBI:30616"/>
        <dbReference type="ChEBI" id="CHEBI:61977"/>
        <dbReference type="ChEBI" id="CHEBI:456216"/>
        <dbReference type="EC" id="2.7.11.1"/>
    </reaction>
</comment>
<evidence type="ECO:0000313" key="14">
    <source>
        <dbReference type="Proteomes" id="UP000217895"/>
    </source>
</evidence>
<dbReference type="PROSITE" id="PS50011">
    <property type="entry name" value="PROTEIN_KINASE_DOM"/>
    <property type="match status" value="1"/>
</dbReference>